<keyword evidence="2" id="KW-1185">Reference proteome</keyword>
<dbReference type="OrthoDB" id="118951at2759"/>
<gene>
    <name evidence="1" type="primary">WBGene00108437</name>
</gene>
<dbReference type="Pfam" id="PF01757">
    <property type="entry name" value="Acyl_transf_3"/>
    <property type="match status" value="1"/>
</dbReference>
<dbReference type="EnsemblMetazoa" id="PPA18883.1">
    <property type="protein sequence ID" value="PPA18883.1"/>
    <property type="gene ID" value="WBGene00108437"/>
</dbReference>
<accession>A0A2A6D136</accession>
<proteinExistence type="predicted"/>
<dbReference type="InterPro" id="IPR052728">
    <property type="entry name" value="O2_lipid_transport_reg"/>
</dbReference>
<sequence>MACPVLTYPDPTAVDLRCLNDTRSIWLWEGWFEPDSVMEFLIFQRIFAVYGLVLLLSSLAGCYAIPSSRTYKCLHHLLSSTSLPWPYHTIHLPLPIPQIFKLIDHTILNFANCRLGKACNLYARAQELLAERKGRLVWLDAFRVFGMVWVFGNHLGSEGRIDILERLPKAKAYKDAIHNHLLVGAFFGNSALGVEIFLCLSSLLSVGSFARIAQTYRTVSGWVVYITRRSLRLWLAVLCFLIIAVSPQLRALLPRFYATMATACGWKGVLAHLTFTANYQREPTCFGYLWYLGMDAQLHLFFVPLLVTGLLDRGWRFRTQLAIGALVVGSMIWRAVVCLSFGKCHMSDVDIPFIHVASLSGDEMRGMYHGLWYKYGGVRTKMGPFLMATIVGFWEQQGVKISIRKSRALFWGGLIGAVVVTYAILPQYWYPSMPSSHPYNYLYTATFRTAFAACLLSMICSFILLERPPKCPHWISVGAKLCFSAYLCHMPCAYVFNYWNSFQEIESALPLLFPFWPLHTILSFGVAFLFYITVEGPMTQLARH</sequence>
<reference evidence="2" key="1">
    <citation type="journal article" date="2008" name="Nat. Genet.">
        <title>The Pristionchus pacificus genome provides a unique perspective on nematode lifestyle and parasitism.</title>
        <authorList>
            <person name="Dieterich C."/>
            <person name="Clifton S.W."/>
            <person name="Schuster L.N."/>
            <person name="Chinwalla A."/>
            <person name="Delehaunty K."/>
            <person name="Dinkelacker I."/>
            <person name="Fulton L."/>
            <person name="Fulton R."/>
            <person name="Godfrey J."/>
            <person name="Minx P."/>
            <person name="Mitreva M."/>
            <person name="Roeseler W."/>
            <person name="Tian H."/>
            <person name="Witte H."/>
            <person name="Yang S.P."/>
            <person name="Wilson R.K."/>
            <person name="Sommer R.J."/>
        </authorList>
    </citation>
    <scope>NUCLEOTIDE SEQUENCE [LARGE SCALE GENOMIC DNA]</scope>
    <source>
        <strain evidence="2">PS312</strain>
    </source>
</reference>
<protein>
    <submittedName>
        <fullName evidence="1">Acyltransferase</fullName>
    </submittedName>
</protein>
<organism evidence="1 2">
    <name type="scientific">Pristionchus pacificus</name>
    <name type="common">Parasitic nematode worm</name>
    <dbReference type="NCBI Taxonomy" id="54126"/>
    <lineage>
        <taxon>Eukaryota</taxon>
        <taxon>Metazoa</taxon>
        <taxon>Ecdysozoa</taxon>
        <taxon>Nematoda</taxon>
        <taxon>Chromadorea</taxon>
        <taxon>Rhabditida</taxon>
        <taxon>Rhabditina</taxon>
        <taxon>Diplogasteromorpha</taxon>
        <taxon>Diplogasteroidea</taxon>
        <taxon>Neodiplogasteridae</taxon>
        <taxon>Pristionchus</taxon>
    </lineage>
</organism>
<evidence type="ECO:0000313" key="1">
    <source>
        <dbReference type="EnsemblMetazoa" id="PPA18883.1"/>
    </source>
</evidence>
<dbReference type="PANTHER" id="PTHR11161:SF12">
    <property type="entry name" value="ACYLTRANSFERASE 3 DOMAIN-CONTAINING PROTEIN-RELATED"/>
    <property type="match status" value="1"/>
</dbReference>
<dbReference type="PANTHER" id="PTHR11161">
    <property type="entry name" value="O-ACYLTRANSFERASE"/>
    <property type="match status" value="1"/>
</dbReference>
<dbReference type="InterPro" id="IPR002656">
    <property type="entry name" value="Acyl_transf_3_dom"/>
</dbReference>
<dbReference type="AlphaFoldDB" id="A0A2A6D136"/>
<name>A0A2A6D136_PRIPA</name>
<accession>A0A8R1YLC1</accession>
<reference evidence="1" key="2">
    <citation type="submission" date="2022-06" db="UniProtKB">
        <authorList>
            <consortium name="EnsemblMetazoa"/>
        </authorList>
    </citation>
    <scope>IDENTIFICATION</scope>
    <source>
        <strain evidence="1">PS312</strain>
    </source>
</reference>
<dbReference type="GO" id="GO:0016747">
    <property type="term" value="F:acyltransferase activity, transferring groups other than amino-acyl groups"/>
    <property type="evidence" value="ECO:0007669"/>
    <property type="project" value="InterPro"/>
</dbReference>
<evidence type="ECO:0000313" key="2">
    <source>
        <dbReference type="Proteomes" id="UP000005239"/>
    </source>
</evidence>
<dbReference type="Proteomes" id="UP000005239">
    <property type="component" value="Unassembled WGS sequence"/>
</dbReference>